<evidence type="ECO:0000256" key="1">
    <source>
        <dbReference type="ARBA" id="ARBA00004651"/>
    </source>
</evidence>
<comment type="subcellular location">
    <subcellularLocation>
        <location evidence="1">Cell membrane</location>
        <topology evidence="1">Multi-pass membrane protein</topology>
    </subcellularLocation>
</comment>
<dbReference type="AlphaFoldDB" id="A0A5D3FZ10"/>
<proteinExistence type="predicted"/>
<feature type="transmembrane region" description="Helical" evidence="6">
    <location>
        <begin position="274"/>
        <end position="291"/>
    </location>
</feature>
<feature type="transmembrane region" description="Helical" evidence="6">
    <location>
        <begin position="298"/>
        <end position="314"/>
    </location>
</feature>
<keyword evidence="5 6" id="KW-0472">Membrane</keyword>
<evidence type="ECO:0000313" key="7">
    <source>
        <dbReference type="EMBL" id="TYK53424.1"/>
    </source>
</evidence>
<evidence type="ECO:0000313" key="8">
    <source>
        <dbReference type="Proteomes" id="UP000323505"/>
    </source>
</evidence>
<keyword evidence="2" id="KW-1003">Cell membrane</keyword>
<keyword evidence="8" id="KW-1185">Reference proteome</keyword>
<dbReference type="RefSeq" id="WP_148758007.1">
    <property type="nucleotide sequence ID" value="NZ_VSRQ01000001.1"/>
</dbReference>
<feature type="transmembrane region" description="Helical" evidence="6">
    <location>
        <begin position="57"/>
        <end position="75"/>
    </location>
</feature>
<reference evidence="7 8" key="1">
    <citation type="submission" date="2019-08" db="EMBL/GenBank/DDBJ databases">
        <title>Actinomadura sp. nov. CYP1-5 isolated from mountain soil.</title>
        <authorList>
            <person name="Songsumanus A."/>
            <person name="Kuncharoen N."/>
            <person name="Kudo T."/>
            <person name="Yuki M."/>
            <person name="Igarashi Y."/>
            <person name="Tanasupawat S."/>
        </authorList>
    </citation>
    <scope>NUCLEOTIDE SEQUENCE [LARGE SCALE GENOMIC DNA]</scope>
    <source>
        <strain evidence="7 8">CYP1-5</strain>
    </source>
</reference>
<dbReference type="GO" id="GO:0022857">
    <property type="term" value="F:transmembrane transporter activity"/>
    <property type="evidence" value="ECO:0007669"/>
    <property type="project" value="InterPro"/>
</dbReference>
<keyword evidence="4 6" id="KW-1133">Transmembrane helix</keyword>
<feature type="transmembrane region" description="Helical" evidence="6">
    <location>
        <begin position="87"/>
        <end position="104"/>
    </location>
</feature>
<feature type="transmembrane region" description="Helical" evidence="6">
    <location>
        <begin position="110"/>
        <end position="131"/>
    </location>
</feature>
<dbReference type="PANTHER" id="PTHR47089:SF1">
    <property type="entry name" value="GUANOSINE ABC TRANSPORTER PERMEASE PROTEIN NUPP"/>
    <property type="match status" value="1"/>
</dbReference>
<dbReference type="InterPro" id="IPR001851">
    <property type="entry name" value="ABC_transp_permease"/>
</dbReference>
<name>A0A5D3FZ10_9ACTN</name>
<organism evidence="7 8">
    <name type="scientific">Actinomadura decatromicini</name>
    <dbReference type="NCBI Taxonomy" id="2604572"/>
    <lineage>
        <taxon>Bacteria</taxon>
        <taxon>Bacillati</taxon>
        <taxon>Actinomycetota</taxon>
        <taxon>Actinomycetes</taxon>
        <taxon>Streptosporangiales</taxon>
        <taxon>Thermomonosporaceae</taxon>
        <taxon>Actinomadura</taxon>
    </lineage>
</organism>
<feature type="transmembrane region" description="Helical" evidence="6">
    <location>
        <begin position="326"/>
        <end position="345"/>
    </location>
</feature>
<evidence type="ECO:0000256" key="5">
    <source>
        <dbReference type="ARBA" id="ARBA00023136"/>
    </source>
</evidence>
<dbReference type="CDD" id="cd06580">
    <property type="entry name" value="TM_PBP1_transp_TpRbsC_like"/>
    <property type="match status" value="1"/>
</dbReference>
<evidence type="ECO:0000256" key="4">
    <source>
        <dbReference type="ARBA" id="ARBA00022989"/>
    </source>
</evidence>
<accession>A0A5D3FZ10</accession>
<dbReference type="Proteomes" id="UP000323505">
    <property type="component" value="Unassembled WGS sequence"/>
</dbReference>
<dbReference type="GO" id="GO:0005886">
    <property type="term" value="C:plasma membrane"/>
    <property type="evidence" value="ECO:0007669"/>
    <property type="project" value="UniProtKB-SubCell"/>
</dbReference>
<feature type="transmembrane region" description="Helical" evidence="6">
    <location>
        <begin position="140"/>
        <end position="159"/>
    </location>
</feature>
<protein>
    <submittedName>
        <fullName evidence="7">ABC transporter permease</fullName>
    </submittedName>
</protein>
<dbReference type="EMBL" id="VSRQ01000001">
    <property type="protein sequence ID" value="TYK53424.1"/>
    <property type="molecule type" value="Genomic_DNA"/>
</dbReference>
<dbReference type="PANTHER" id="PTHR47089">
    <property type="entry name" value="ABC TRANSPORTER, PERMEASE PROTEIN"/>
    <property type="match status" value="1"/>
</dbReference>
<evidence type="ECO:0000256" key="6">
    <source>
        <dbReference type="SAM" id="Phobius"/>
    </source>
</evidence>
<dbReference type="Pfam" id="PF02653">
    <property type="entry name" value="BPD_transp_2"/>
    <property type="match status" value="1"/>
</dbReference>
<comment type="caution">
    <text evidence="7">The sequence shown here is derived from an EMBL/GenBank/DDBJ whole genome shotgun (WGS) entry which is preliminary data.</text>
</comment>
<evidence type="ECO:0000256" key="3">
    <source>
        <dbReference type="ARBA" id="ARBA00022692"/>
    </source>
</evidence>
<feature type="transmembrane region" description="Helical" evidence="6">
    <location>
        <begin position="249"/>
        <end position="268"/>
    </location>
</feature>
<keyword evidence="3 6" id="KW-0812">Transmembrane</keyword>
<evidence type="ECO:0000256" key="2">
    <source>
        <dbReference type="ARBA" id="ARBA00022475"/>
    </source>
</evidence>
<feature type="transmembrane region" description="Helical" evidence="6">
    <location>
        <begin position="198"/>
        <end position="218"/>
    </location>
</feature>
<gene>
    <name evidence="7" type="ORF">FXF68_06930</name>
</gene>
<sequence length="375" mass="38882">MRAVARRAALGAAAPVSAALLAVLVAALVLVASGHSPWHTFTVMADYARTPESVVSAVNRAVPYFLTGLAVAIGFRMKLFNIGVEGQYRLGALSGAALGAVIHLPGPLHVAVIVATAVAVGAAWAGVAAWLKVVRGVNEVISTLMLNYIATALAAYLLAEHLSSAGSGVATRRLPESGWMPSLNPLLAAVGVRLPPTVALWGFLAIAVVVGIGVHYLLTRTWYGYQVRATGLNPDAAAANGIDPRRMTVLTLLLSGGLAGLAGLPYLLGQSHDYGLDFPAGIGFTGIAVALLGRNRPAGIAAAALLFGFLERSAQILDLDGIPKEIVTIMQGVIVLSVVIAYELVKRITARQTARAVRARQAAPAHRAGQREVAL</sequence>